<dbReference type="SUPFAM" id="SSF52540">
    <property type="entry name" value="P-loop containing nucleoside triphosphate hydrolases"/>
    <property type="match status" value="1"/>
</dbReference>
<dbReference type="Pfam" id="PF18052">
    <property type="entry name" value="Rx_N"/>
    <property type="match status" value="1"/>
</dbReference>
<dbReference type="Gene3D" id="3.40.50.300">
    <property type="entry name" value="P-loop containing nucleotide triphosphate hydrolases"/>
    <property type="match status" value="1"/>
</dbReference>
<proteinExistence type="inferred from homology"/>
<dbReference type="PANTHER" id="PTHR33377:SF109">
    <property type="entry name" value="GENOME ASSEMBLY, CHROMOSOME: II"/>
    <property type="match status" value="1"/>
</dbReference>
<organism evidence="7">
    <name type="scientific">Aegilops tauschii</name>
    <name type="common">Tausch's goatgrass</name>
    <name type="synonym">Aegilops squarrosa</name>
    <dbReference type="NCBI Taxonomy" id="37682"/>
    <lineage>
        <taxon>Eukaryota</taxon>
        <taxon>Viridiplantae</taxon>
        <taxon>Streptophyta</taxon>
        <taxon>Embryophyta</taxon>
        <taxon>Tracheophyta</taxon>
        <taxon>Spermatophyta</taxon>
        <taxon>Magnoliopsida</taxon>
        <taxon>Liliopsida</taxon>
        <taxon>Poales</taxon>
        <taxon>Poaceae</taxon>
        <taxon>BOP clade</taxon>
        <taxon>Pooideae</taxon>
        <taxon>Triticodae</taxon>
        <taxon>Triticeae</taxon>
        <taxon>Triticinae</taxon>
        <taxon>Aegilops</taxon>
    </lineage>
</organism>
<dbReference type="EnsemblPlants" id="EMT15597">
    <property type="protein sequence ID" value="EMT15597"/>
    <property type="gene ID" value="F775_18517"/>
</dbReference>
<evidence type="ECO:0000313" key="7">
    <source>
        <dbReference type="EnsemblPlants" id="EMT15597"/>
    </source>
</evidence>
<keyword evidence="5" id="KW-0611">Plant defense</keyword>
<evidence type="ECO:0000256" key="4">
    <source>
        <dbReference type="ARBA" id="ARBA00022741"/>
    </source>
</evidence>
<dbReference type="InterPro" id="IPR041118">
    <property type="entry name" value="Rx_N"/>
</dbReference>
<comment type="similarity">
    <text evidence="1">Belongs to the disease resistance NB-LRR family.</text>
</comment>
<evidence type="ECO:0000256" key="5">
    <source>
        <dbReference type="ARBA" id="ARBA00022821"/>
    </source>
</evidence>
<evidence type="ECO:0000256" key="2">
    <source>
        <dbReference type="ARBA" id="ARBA00022614"/>
    </source>
</evidence>
<sequence length="630" mass="72101">MAHHIGEHFIGINQMDGNSRSSSKRAKLLVMKMGPRIKKLSIKQQNERLEIENKILAVENHKMREELRTYRCVACLKIENACLKAELARSFRNAAAILEAEAQSELEIGFSSTAPQIPADTSATGPLQPGDLISRSVSFMISRYSQQQPGTDKIVQRLQRLLMRIDTVVEEAEGRRITNQGMLRQLKMLRQGMYRGHYVLDALRFQAICDKEGEEVSHSSSALSKLRPPKRLRASCAGGGSSDREAVLLSGANNSIQEELQRLVDTLEETMAGMKEFLFFLESYPRILRQPYGTYLILDNCMFGRQTDLERVLNFLLRPNAMHELAVLPIVGPIRVGKSTLIEYVCRDESVRDHFSTILFFPEGSLKNEGLIDLRGNNFNGLVRHQNCASQKRLLIIIEIAEDINERTWRRMKSSITCMTPRGGSKIIITSRSDRIVNLGTTEALRLDYLPQEAYWHFFKSLVFGSTNSDEQPKLASMAMEIALEQRQCFLSAYIIAGILRDNFDGRIWRTILECVRAYKQTNLLMFDQHPNLRLREDEPVYYWRLGKSHRYFLICNHHQSDSNENIPKINVQDILLGNGGTLPRGEFEALSWRSRIPPYYNYTISCKMQPPQLTVGRKKHVHQEGEHLI</sequence>
<keyword evidence="4" id="KW-0547">Nucleotide-binding</keyword>
<reference evidence="7" key="1">
    <citation type="submission" date="2015-06" db="UniProtKB">
        <authorList>
            <consortium name="EnsemblPlants"/>
        </authorList>
    </citation>
    <scope>IDENTIFICATION</scope>
</reference>
<evidence type="ECO:0000259" key="6">
    <source>
        <dbReference type="Pfam" id="PF18052"/>
    </source>
</evidence>
<dbReference type="AlphaFoldDB" id="R7W4Q8"/>
<protein>
    <submittedName>
        <fullName evidence="7">Putative disease resistance RPP13-like protein 1</fullName>
    </submittedName>
</protein>
<accession>R7W4Q8</accession>
<feature type="domain" description="Disease resistance N-terminal" evidence="6">
    <location>
        <begin position="132"/>
        <end position="216"/>
    </location>
</feature>
<keyword evidence="3" id="KW-0677">Repeat</keyword>
<keyword evidence="2" id="KW-0433">Leucine-rich repeat</keyword>
<name>R7W4Q8_AEGTA</name>
<evidence type="ECO:0000256" key="3">
    <source>
        <dbReference type="ARBA" id="ARBA00022737"/>
    </source>
</evidence>
<dbReference type="GO" id="GO:0006952">
    <property type="term" value="P:defense response"/>
    <property type="evidence" value="ECO:0007669"/>
    <property type="project" value="UniProtKB-KW"/>
</dbReference>
<dbReference type="PANTHER" id="PTHR33377">
    <property type="entry name" value="OS10G0134700 PROTEIN-RELATED"/>
    <property type="match status" value="1"/>
</dbReference>
<dbReference type="GO" id="GO:0000166">
    <property type="term" value="F:nucleotide binding"/>
    <property type="evidence" value="ECO:0007669"/>
    <property type="project" value="UniProtKB-KW"/>
</dbReference>
<dbReference type="InterPro" id="IPR027417">
    <property type="entry name" value="P-loop_NTPase"/>
</dbReference>
<evidence type="ECO:0000256" key="1">
    <source>
        <dbReference type="ARBA" id="ARBA00008894"/>
    </source>
</evidence>